<accession>A0ABR8Z8H1</accession>
<dbReference type="EMBL" id="JACYFS010000001">
    <property type="protein sequence ID" value="MBD8081562.1"/>
    <property type="molecule type" value="Genomic_DNA"/>
</dbReference>
<dbReference type="Proteomes" id="UP000637299">
    <property type="component" value="Unassembled WGS sequence"/>
</dbReference>
<evidence type="ECO:0000313" key="2">
    <source>
        <dbReference type="EMBL" id="MBD8081562.1"/>
    </source>
</evidence>
<evidence type="ECO:0008006" key="4">
    <source>
        <dbReference type="Google" id="ProtNLM"/>
    </source>
</evidence>
<dbReference type="RefSeq" id="WP_191735323.1">
    <property type="nucleotide sequence ID" value="NZ_JACYFS010000001.1"/>
</dbReference>
<name>A0ABR8Z8H1_9FLAO</name>
<keyword evidence="1" id="KW-0472">Membrane</keyword>
<evidence type="ECO:0000256" key="1">
    <source>
        <dbReference type="SAM" id="Phobius"/>
    </source>
</evidence>
<comment type="caution">
    <text evidence="2">The sequence shown here is derived from an EMBL/GenBank/DDBJ whole genome shotgun (WGS) entry which is preliminary data.</text>
</comment>
<proteinExistence type="predicted"/>
<evidence type="ECO:0000313" key="3">
    <source>
        <dbReference type="Proteomes" id="UP000637299"/>
    </source>
</evidence>
<dbReference type="PROSITE" id="PS51257">
    <property type="entry name" value="PROKAR_LIPOPROTEIN"/>
    <property type="match status" value="1"/>
</dbReference>
<keyword evidence="1" id="KW-1133">Transmembrane helix</keyword>
<keyword evidence="3" id="KW-1185">Reference proteome</keyword>
<sequence>MKKLLICFSVTFVLVTSCVSTKVSSDNNFDYSVLQQNTNYIIETRDYKKIRQFKFVSQTKDSITGKQKDQEIKLNKNKILQIKKPSTGKTVVLIAGILAVAGIGSFIPAAVSN</sequence>
<reference evidence="2 3" key="1">
    <citation type="submission" date="2020-09" db="EMBL/GenBank/DDBJ databases">
        <title>Genome seq and assembly of Chryseobacterium sp.</title>
        <authorList>
            <person name="Chhetri G."/>
        </authorList>
    </citation>
    <scope>NUCLEOTIDE SEQUENCE [LARGE SCALE GENOMIC DNA]</scope>
    <source>
        <strain evidence="2 3">GCR10</strain>
    </source>
</reference>
<gene>
    <name evidence="2" type="ORF">IC610_03880</name>
</gene>
<keyword evidence="1" id="KW-0812">Transmembrane</keyword>
<organism evidence="2 3">
    <name type="scientific">Chryseobacterium caseinilyticum</name>
    <dbReference type="NCBI Taxonomy" id="2771428"/>
    <lineage>
        <taxon>Bacteria</taxon>
        <taxon>Pseudomonadati</taxon>
        <taxon>Bacteroidota</taxon>
        <taxon>Flavobacteriia</taxon>
        <taxon>Flavobacteriales</taxon>
        <taxon>Weeksellaceae</taxon>
        <taxon>Chryseobacterium group</taxon>
        <taxon>Chryseobacterium</taxon>
    </lineage>
</organism>
<feature type="transmembrane region" description="Helical" evidence="1">
    <location>
        <begin position="90"/>
        <end position="111"/>
    </location>
</feature>
<protein>
    <recommendedName>
        <fullName evidence="4">Lipoprotein</fullName>
    </recommendedName>
</protein>